<keyword evidence="2 6" id="KW-0418">Kinase</keyword>
<evidence type="ECO:0000256" key="3">
    <source>
        <dbReference type="ARBA" id="ARBA00023012"/>
    </source>
</evidence>
<feature type="transmembrane region" description="Helical" evidence="4">
    <location>
        <begin position="139"/>
        <end position="158"/>
    </location>
</feature>
<dbReference type="PANTHER" id="PTHR24421">
    <property type="entry name" value="NITRATE/NITRITE SENSOR PROTEIN NARX-RELATED"/>
    <property type="match status" value="1"/>
</dbReference>
<evidence type="ECO:0000259" key="5">
    <source>
        <dbReference type="SMART" id="SM00387"/>
    </source>
</evidence>
<evidence type="ECO:0000256" key="4">
    <source>
        <dbReference type="SAM" id="Phobius"/>
    </source>
</evidence>
<dbReference type="Gene3D" id="1.20.5.1930">
    <property type="match status" value="1"/>
</dbReference>
<evidence type="ECO:0000256" key="2">
    <source>
        <dbReference type="ARBA" id="ARBA00022777"/>
    </source>
</evidence>
<gene>
    <name evidence="6" type="ORF">FNY88_10995</name>
</gene>
<dbReference type="InterPro" id="IPR050482">
    <property type="entry name" value="Sensor_HK_TwoCompSys"/>
</dbReference>
<feature type="transmembrane region" description="Helical" evidence="4">
    <location>
        <begin position="113"/>
        <end position="132"/>
    </location>
</feature>
<dbReference type="InterPro" id="IPR011712">
    <property type="entry name" value="Sig_transdc_His_kin_sub3_dim/P"/>
</dbReference>
<reference evidence="6 7" key="1">
    <citation type="submission" date="2019-07" db="EMBL/GenBank/DDBJ databases">
        <title>Draft genome of C. aurimucosum strain 2299.</title>
        <authorList>
            <person name="Pacheco L.G.C."/>
            <person name="Aguiar E.R.G.R."/>
            <person name="Santos C.S."/>
            <person name="Rocha D.J.P.G."/>
            <person name="Sant'Anna L.O."/>
            <person name="Mattos-Guaraldi A.L."/>
            <person name="Santos L.S."/>
        </authorList>
    </citation>
    <scope>NUCLEOTIDE SEQUENCE [LARGE SCALE GENOMIC DNA]</scope>
    <source>
        <strain evidence="6 7">2299</strain>
    </source>
</reference>
<evidence type="ECO:0000313" key="6">
    <source>
        <dbReference type="EMBL" id="TRX47040.1"/>
    </source>
</evidence>
<dbReference type="EMBL" id="VKDI01000029">
    <property type="protein sequence ID" value="TRX47040.1"/>
    <property type="molecule type" value="Genomic_DNA"/>
</dbReference>
<dbReference type="RefSeq" id="WP_070524812.1">
    <property type="nucleotide sequence ID" value="NZ_VIOF01000017.1"/>
</dbReference>
<comment type="caution">
    <text evidence="6">The sequence shown here is derived from an EMBL/GenBank/DDBJ whole genome shotgun (WGS) entry which is preliminary data.</text>
</comment>
<evidence type="ECO:0000256" key="1">
    <source>
        <dbReference type="ARBA" id="ARBA00022679"/>
    </source>
</evidence>
<name>A0ABY3CRN9_9CORY</name>
<dbReference type="InterPro" id="IPR003594">
    <property type="entry name" value="HATPase_dom"/>
</dbReference>
<dbReference type="InterPro" id="IPR036890">
    <property type="entry name" value="HATPase_C_sf"/>
</dbReference>
<protein>
    <submittedName>
        <fullName evidence="6">Sensor histidine kinase</fullName>
    </submittedName>
</protein>
<keyword evidence="3" id="KW-0902">Two-component regulatory system</keyword>
<dbReference type="Gene3D" id="3.30.565.10">
    <property type="entry name" value="Histidine kinase-like ATPase, C-terminal domain"/>
    <property type="match status" value="1"/>
</dbReference>
<organism evidence="6 7">
    <name type="scientific">Corynebacterium guaraldiae</name>
    <dbReference type="NCBI Taxonomy" id="3051103"/>
    <lineage>
        <taxon>Bacteria</taxon>
        <taxon>Bacillati</taxon>
        <taxon>Actinomycetota</taxon>
        <taxon>Actinomycetes</taxon>
        <taxon>Mycobacteriales</taxon>
        <taxon>Corynebacteriaceae</taxon>
        <taxon>Corynebacterium</taxon>
    </lineage>
</organism>
<keyword evidence="1" id="KW-0808">Transferase</keyword>
<keyword evidence="4" id="KW-1133">Transmembrane helix</keyword>
<dbReference type="Proteomes" id="UP000316859">
    <property type="component" value="Unassembled WGS sequence"/>
</dbReference>
<keyword evidence="7" id="KW-1185">Reference proteome</keyword>
<keyword evidence="4" id="KW-0472">Membrane</keyword>
<accession>A0ABY3CRN9</accession>
<dbReference type="Pfam" id="PF07730">
    <property type="entry name" value="HisKA_3"/>
    <property type="match status" value="1"/>
</dbReference>
<sequence>MMSSFKVRNAAFAAIWLIFLLLVLLQVLFLPTYTPAQRTWAVAITVLFCVAYFLSFGSVDFFPRGWTLDQRVTLRWVILALLALASIPGYGAWAVAFVPYLGALVAYTQPFRTAATVIMLTGILAGIPAWIYENPRFMDLAIILFGWPLLILVLGALSQREDTETALRHDLDLAHQREDIASDIHDLLGHSLTAINLKSEVARRLIEHDPAKAAAELEEISALSRMSLAEVRSTVTRMKNPTFAGEIHAARRILETAGIQTHLPDTLTHPQSHEDLFSWALRELSTNVVRHSGATECWVLLTENSLKVMDNGCGFTEDATRALASGLTGLAGLRRRAEAAGGEVTIERAGGLTTVRVTLKGPDTQEVKQF</sequence>
<dbReference type="SUPFAM" id="SSF55874">
    <property type="entry name" value="ATPase domain of HSP90 chaperone/DNA topoisomerase II/histidine kinase"/>
    <property type="match status" value="1"/>
</dbReference>
<dbReference type="CDD" id="cd16917">
    <property type="entry name" value="HATPase_UhpB-NarQ-NarX-like"/>
    <property type="match status" value="1"/>
</dbReference>
<dbReference type="GO" id="GO:0016301">
    <property type="term" value="F:kinase activity"/>
    <property type="evidence" value="ECO:0007669"/>
    <property type="project" value="UniProtKB-KW"/>
</dbReference>
<dbReference type="Pfam" id="PF02518">
    <property type="entry name" value="HATPase_c"/>
    <property type="match status" value="1"/>
</dbReference>
<keyword evidence="4" id="KW-0812">Transmembrane</keyword>
<evidence type="ECO:0000313" key="7">
    <source>
        <dbReference type="Proteomes" id="UP000316859"/>
    </source>
</evidence>
<feature type="transmembrane region" description="Helical" evidence="4">
    <location>
        <begin position="74"/>
        <end position="101"/>
    </location>
</feature>
<proteinExistence type="predicted"/>
<feature type="domain" description="Histidine kinase/HSP90-like ATPase" evidence="5">
    <location>
        <begin position="272"/>
        <end position="363"/>
    </location>
</feature>
<dbReference type="SMART" id="SM00387">
    <property type="entry name" value="HATPase_c"/>
    <property type="match status" value="1"/>
</dbReference>
<dbReference type="PANTHER" id="PTHR24421:SF63">
    <property type="entry name" value="SENSOR HISTIDINE KINASE DESK"/>
    <property type="match status" value="1"/>
</dbReference>
<feature type="transmembrane region" description="Helical" evidence="4">
    <location>
        <begin position="39"/>
        <end position="62"/>
    </location>
</feature>